<dbReference type="KEGG" id="gtt:GUITHDRAFT_140189"/>
<reference evidence="4" key="2">
    <citation type="submission" date="2012-11" db="EMBL/GenBank/DDBJ databases">
        <authorList>
            <person name="Kuo A."/>
            <person name="Curtis B.A."/>
            <person name="Tanifuji G."/>
            <person name="Burki F."/>
            <person name="Gruber A."/>
            <person name="Irimia M."/>
            <person name="Maruyama S."/>
            <person name="Arias M.C."/>
            <person name="Ball S.G."/>
            <person name="Gile G.H."/>
            <person name="Hirakawa Y."/>
            <person name="Hopkins J.F."/>
            <person name="Rensing S.A."/>
            <person name="Schmutz J."/>
            <person name="Symeonidi A."/>
            <person name="Elias M."/>
            <person name="Eveleigh R.J."/>
            <person name="Herman E.K."/>
            <person name="Klute M.J."/>
            <person name="Nakayama T."/>
            <person name="Obornik M."/>
            <person name="Reyes-Prieto A."/>
            <person name="Armbrust E.V."/>
            <person name="Aves S.J."/>
            <person name="Beiko R.G."/>
            <person name="Coutinho P."/>
            <person name="Dacks J.B."/>
            <person name="Durnford D.G."/>
            <person name="Fast N.M."/>
            <person name="Green B.R."/>
            <person name="Grisdale C."/>
            <person name="Hempe F."/>
            <person name="Henrissat B."/>
            <person name="Hoppner M.P."/>
            <person name="Ishida K.-I."/>
            <person name="Kim E."/>
            <person name="Koreny L."/>
            <person name="Kroth P.G."/>
            <person name="Liu Y."/>
            <person name="Malik S.-B."/>
            <person name="Maier U.G."/>
            <person name="McRose D."/>
            <person name="Mock T."/>
            <person name="Neilson J.A."/>
            <person name="Onodera N.T."/>
            <person name="Poole A.M."/>
            <person name="Pritham E.J."/>
            <person name="Richards T.A."/>
            <person name="Rocap G."/>
            <person name="Roy S.W."/>
            <person name="Sarai C."/>
            <person name="Schaack S."/>
            <person name="Shirato S."/>
            <person name="Slamovits C.H."/>
            <person name="Spencer D.F."/>
            <person name="Suzuki S."/>
            <person name="Worden A.Z."/>
            <person name="Zauner S."/>
            <person name="Barry K."/>
            <person name="Bell C."/>
            <person name="Bharti A.K."/>
            <person name="Crow J.A."/>
            <person name="Grimwood J."/>
            <person name="Kramer R."/>
            <person name="Lindquist E."/>
            <person name="Lucas S."/>
            <person name="Salamov A."/>
            <person name="McFadden G.I."/>
            <person name="Lane C.E."/>
            <person name="Keeling P.J."/>
            <person name="Gray M.W."/>
            <person name="Grigoriev I.V."/>
            <person name="Archibald J.M."/>
        </authorList>
    </citation>
    <scope>NUCLEOTIDE SEQUENCE</scope>
    <source>
        <strain evidence="4">CCMP2712</strain>
    </source>
</reference>
<reference evidence="2 4" key="1">
    <citation type="journal article" date="2012" name="Nature">
        <title>Algal genomes reveal evolutionary mosaicism and the fate of nucleomorphs.</title>
        <authorList>
            <consortium name="DOE Joint Genome Institute"/>
            <person name="Curtis B.A."/>
            <person name="Tanifuji G."/>
            <person name="Burki F."/>
            <person name="Gruber A."/>
            <person name="Irimia M."/>
            <person name="Maruyama S."/>
            <person name="Arias M.C."/>
            <person name="Ball S.G."/>
            <person name="Gile G.H."/>
            <person name="Hirakawa Y."/>
            <person name="Hopkins J.F."/>
            <person name="Kuo A."/>
            <person name="Rensing S.A."/>
            <person name="Schmutz J."/>
            <person name="Symeonidi A."/>
            <person name="Elias M."/>
            <person name="Eveleigh R.J."/>
            <person name="Herman E.K."/>
            <person name="Klute M.J."/>
            <person name="Nakayama T."/>
            <person name="Obornik M."/>
            <person name="Reyes-Prieto A."/>
            <person name="Armbrust E.V."/>
            <person name="Aves S.J."/>
            <person name="Beiko R.G."/>
            <person name="Coutinho P."/>
            <person name="Dacks J.B."/>
            <person name="Durnford D.G."/>
            <person name="Fast N.M."/>
            <person name="Green B.R."/>
            <person name="Grisdale C.J."/>
            <person name="Hempel F."/>
            <person name="Henrissat B."/>
            <person name="Hoppner M.P."/>
            <person name="Ishida K."/>
            <person name="Kim E."/>
            <person name="Koreny L."/>
            <person name="Kroth P.G."/>
            <person name="Liu Y."/>
            <person name="Malik S.B."/>
            <person name="Maier U.G."/>
            <person name="McRose D."/>
            <person name="Mock T."/>
            <person name="Neilson J.A."/>
            <person name="Onodera N.T."/>
            <person name="Poole A.M."/>
            <person name="Pritham E.J."/>
            <person name="Richards T.A."/>
            <person name="Rocap G."/>
            <person name="Roy S.W."/>
            <person name="Sarai C."/>
            <person name="Schaack S."/>
            <person name="Shirato S."/>
            <person name="Slamovits C.H."/>
            <person name="Spencer D.F."/>
            <person name="Suzuki S."/>
            <person name="Worden A.Z."/>
            <person name="Zauner S."/>
            <person name="Barry K."/>
            <person name="Bell C."/>
            <person name="Bharti A.K."/>
            <person name="Crow J.A."/>
            <person name="Grimwood J."/>
            <person name="Kramer R."/>
            <person name="Lindquist E."/>
            <person name="Lucas S."/>
            <person name="Salamov A."/>
            <person name="McFadden G.I."/>
            <person name="Lane C.E."/>
            <person name="Keeling P.J."/>
            <person name="Gray M.W."/>
            <person name="Grigoriev I.V."/>
            <person name="Archibald J.M."/>
        </authorList>
    </citation>
    <scope>NUCLEOTIDE SEQUENCE</scope>
    <source>
        <strain evidence="2 4">CCMP2712</strain>
    </source>
</reference>
<dbReference type="Proteomes" id="UP000011087">
    <property type="component" value="Unassembled WGS sequence"/>
</dbReference>
<evidence type="ECO:0000313" key="2">
    <source>
        <dbReference type="EMBL" id="EKX43735.1"/>
    </source>
</evidence>
<name>L1J6M8_GUITC</name>
<reference evidence="3" key="3">
    <citation type="submission" date="2016-03" db="UniProtKB">
        <authorList>
            <consortium name="EnsemblProtists"/>
        </authorList>
    </citation>
    <scope>IDENTIFICATION</scope>
</reference>
<dbReference type="HOGENOM" id="CLU_1565852_0_0_1"/>
<evidence type="ECO:0000313" key="3">
    <source>
        <dbReference type="EnsemblProtists" id="EKX43735"/>
    </source>
</evidence>
<dbReference type="RefSeq" id="XP_005830715.1">
    <property type="nucleotide sequence ID" value="XM_005830658.1"/>
</dbReference>
<evidence type="ECO:0000313" key="4">
    <source>
        <dbReference type="Proteomes" id="UP000011087"/>
    </source>
</evidence>
<dbReference type="AlphaFoldDB" id="L1J6M8"/>
<dbReference type="PaxDb" id="55529-EKX43735"/>
<proteinExistence type="predicted"/>
<sequence length="171" mass="19487">MDSLLVERWRRVCEELGDGGKEYSEKLMEELEEESAEQFAFVEEEIEEEEEMIETVEKLIAAETEVLKRKEQELACLQAVGSFHANQPYEHEMALPLLAAAIDALHLPDDNARKASLVETKAAVVMETSSTVERINAILTAQRLCRGGMWQDFAKMNVKDVLAEDLIKRRF</sequence>
<keyword evidence="4" id="KW-1185">Reference proteome</keyword>
<evidence type="ECO:0000256" key="1">
    <source>
        <dbReference type="SAM" id="Coils"/>
    </source>
</evidence>
<organism evidence="2">
    <name type="scientific">Guillardia theta (strain CCMP2712)</name>
    <name type="common">Cryptophyte</name>
    <dbReference type="NCBI Taxonomy" id="905079"/>
    <lineage>
        <taxon>Eukaryota</taxon>
        <taxon>Cryptophyceae</taxon>
        <taxon>Pyrenomonadales</taxon>
        <taxon>Geminigeraceae</taxon>
        <taxon>Guillardia</taxon>
    </lineage>
</organism>
<dbReference type="EnsemblProtists" id="EKX43735">
    <property type="protein sequence ID" value="EKX43735"/>
    <property type="gene ID" value="GUITHDRAFT_140189"/>
</dbReference>
<dbReference type="EMBL" id="JH993008">
    <property type="protein sequence ID" value="EKX43735.1"/>
    <property type="molecule type" value="Genomic_DNA"/>
</dbReference>
<dbReference type="GeneID" id="17300389"/>
<gene>
    <name evidence="2" type="ORF">GUITHDRAFT_140189</name>
</gene>
<accession>L1J6M8</accession>
<protein>
    <submittedName>
        <fullName evidence="2 3">Uncharacterized protein</fullName>
    </submittedName>
</protein>
<feature type="coiled-coil region" evidence="1">
    <location>
        <begin position="32"/>
        <end position="80"/>
    </location>
</feature>
<keyword evidence="1" id="KW-0175">Coiled coil</keyword>